<name>A0A0F3ISV6_9PROT</name>
<dbReference type="EC" id="3.1.11.6" evidence="6"/>
<evidence type="ECO:0000256" key="1">
    <source>
        <dbReference type="ARBA" id="ARBA00009998"/>
    </source>
</evidence>
<comment type="catalytic activity">
    <reaction evidence="6">
        <text>Exonucleolytic cleavage in either 5'- to 3'- or 3'- to 5'-direction to yield nucleoside 5'-phosphates.</text>
        <dbReference type="EC" id="3.1.11.6"/>
    </reaction>
</comment>
<reference evidence="7 8" key="1">
    <citation type="submission" date="2015-03" db="EMBL/GenBank/DDBJ databases">
        <title>Draft genome sequence of Elstera litoralis.</title>
        <authorList>
            <person name="Rahalkar M.C."/>
            <person name="Dhakephalkar P.K."/>
            <person name="Pore S.D."/>
            <person name="Arora P."/>
            <person name="Kapse N.G."/>
            <person name="Pandit P.S."/>
        </authorList>
    </citation>
    <scope>NUCLEOTIDE SEQUENCE [LARGE SCALE GENOMIC DNA]</scope>
    <source>
        <strain evidence="7 8">Dia-1</strain>
    </source>
</reference>
<protein>
    <recommendedName>
        <fullName evidence="6">Exodeoxyribonuclease 7 small subunit</fullName>
        <ecNumber evidence="6">3.1.11.6</ecNumber>
    </recommendedName>
    <alternativeName>
        <fullName evidence="6">Exodeoxyribonuclease VII small subunit</fullName>
        <shortName evidence="6">Exonuclease VII small subunit</shortName>
    </alternativeName>
</protein>
<dbReference type="NCBIfam" id="TIGR01280">
    <property type="entry name" value="xseB"/>
    <property type="match status" value="1"/>
</dbReference>
<dbReference type="Pfam" id="PF02609">
    <property type="entry name" value="Exonuc_VII_S"/>
    <property type="match status" value="1"/>
</dbReference>
<dbReference type="NCBIfam" id="NF002139">
    <property type="entry name" value="PRK00977.1-3"/>
    <property type="match status" value="1"/>
</dbReference>
<gene>
    <name evidence="6" type="primary">xseB</name>
    <name evidence="7" type="ORF">VZ95_09215</name>
</gene>
<dbReference type="GO" id="GO:0009318">
    <property type="term" value="C:exodeoxyribonuclease VII complex"/>
    <property type="evidence" value="ECO:0007669"/>
    <property type="project" value="UniProtKB-UniRule"/>
</dbReference>
<keyword evidence="3 6" id="KW-0540">Nuclease</keyword>
<dbReference type="EMBL" id="LAJY01000210">
    <property type="protein sequence ID" value="KJV09796.1"/>
    <property type="molecule type" value="Genomic_DNA"/>
</dbReference>
<evidence type="ECO:0000256" key="5">
    <source>
        <dbReference type="ARBA" id="ARBA00022839"/>
    </source>
</evidence>
<evidence type="ECO:0000256" key="3">
    <source>
        <dbReference type="ARBA" id="ARBA00022722"/>
    </source>
</evidence>
<evidence type="ECO:0000313" key="8">
    <source>
        <dbReference type="Proteomes" id="UP000033774"/>
    </source>
</evidence>
<sequence length="79" mass="8361">MSDDIAGLSFEDAMAQLEAIVRDLESGKGKLDDAVGAYDRGVRLRRHCEAKLAEAQAKIDKIVAGPDGAVGTEPFDAQS</sequence>
<dbReference type="PANTHER" id="PTHR34137:SF1">
    <property type="entry name" value="EXODEOXYRIBONUCLEASE 7 SMALL SUBUNIT"/>
    <property type="match status" value="1"/>
</dbReference>
<dbReference type="SUPFAM" id="SSF116842">
    <property type="entry name" value="XseB-like"/>
    <property type="match status" value="1"/>
</dbReference>
<comment type="similarity">
    <text evidence="1 6">Belongs to the XseB family.</text>
</comment>
<comment type="function">
    <text evidence="6">Bidirectionally degrades single-stranded DNA into large acid-insoluble oligonucleotides, which are then degraded further into small acid-soluble oligonucleotides.</text>
</comment>
<keyword evidence="2 6" id="KW-0963">Cytoplasm</keyword>
<comment type="caution">
    <text evidence="7">The sequence shown here is derived from an EMBL/GenBank/DDBJ whole genome shotgun (WGS) entry which is preliminary data.</text>
</comment>
<dbReference type="GO" id="GO:0006308">
    <property type="term" value="P:DNA catabolic process"/>
    <property type="evidence" value="ECO:0007669"/>
    <property type="project" value="UniProtKB-UniRule"/>
</dbReference>
<dbReference type="GO" id="GO:0008855">
    <property type="term" value="F:exodeoxyribonuclease VII activity"/>
    <property type="evidence" value="ECO:0007669"/>
    <property type="project" value="UniProtKB-UniRule"/>
</dbReference>
<dbReference type="OrthoDB" id="9808145at2"/>
<dbReference type="Proteomes" id="UP000033774">
    <property type="component" value="Unassembled WGS sequence"/>
</dbReference>
<dbReference type="RefSeq" id="WP_045775588.1">
    <property type="nucleotide sequence ID" value="NZ_LAJY01000210.1"/>
</dbReference>
<evidence type="ECO:0000256" key="2">
    <source>
        <dbReference type="ARBA" id="ARBA00022490"/>
    </source>
</evidence>
<dbReference type="AlphaFoldDB" id="A0A0F3ISV6"/>
<organism evidence="7 8">
    <name type="scientific">Elstera litoralis</name>
    <dbReference type="NCBI Taxonomy" id="552518"/>
    <lineage>
        <taxon>Bacteria</taxon>
        <taxon>Pseudomonadati</taxon>
        <taxon>Pseudomonadota</taxon>
        <taxon>Alphaproteobacteria</taxon>
        <taxon>Rhodospirillales</taxon>
        <taxon>Rhodospirillaceae</taxon>
        <taxon>Elstera</taxon>
    </lineage>
</organism>
<dbReference type="PANTHER" id="PTHR34137">
    <property type="entry name" value="EXODEOXYRIBONUCLEASE 7 SMALL SUBUNIT"/>
    <property type="match status" value="1"/>
</dbReference>
<proteinExistence type="inferred from homology"/>
<evidence type="ECO:0000256" key="6">
    <source>
        <dbReference type="HAMAP-Rule" id="MF_00337"/>
    </source>
</evidence>
<comment type="subcellular location">
    <subcellularLocation>
        <location evidence="6">Cytoplasm</location>
    </subcellularLocation>
</comment>
<evidence type="ECO:0000256" key="4">
    <source>
        <dbReference type="ARBA" id="ARBA00022801"/>
    </source>
</evidence>
<dbReference type="Gene3D" id="1.10.287.1040">
    <property type="entry name" value="Exonuclease VII, small subunit"/>
    <property type="match status" value="1"/>
</dbReference>
<dbReference type="HAMAP" id="MF_00337">
    <property type="entry name" value="Exonuc_7_S"/>
    <property type="match status" value="1"/>
</dbReference>
<evidence type="ECO:0000313" key="7">
    <source>
        <dbReference type="EMBL" id="KJV09796.1"/>
    </source>
</evidence>
<dbReference type="InterPro" id="IPR003761">
    <property type="entry name" value="Exonuc_VII_S"/>
</dbReference>
<keyword evidence="5 6" id="KW-0269">Exonuclease</keyword>
<keyword evidence="4 6" id="KW-0378">Hydrolase</keyword>
<comment type="subunit">
    <text evidence="6">Heterooligomer composed of large and small subunits.</text>
</comment>
<dbReference type="InterPro" id="IPR037004">
    <property type="entry name" value="Exonuc_VII_ssu_sf"/>
</dbReference>
<dbReference type="GO" id="GO:0005829">
    <property type="term" value="C:cytosol"/>
    <property type="evidence" value="ECO:0007669"/>
    <property type="project" value="TreeGrafter"/>
</dbReference>
<keyword evidence="8" id="KW-1185">Reference proteome</keyword>
<accession>A0A0F3ISV6</accession>